<dbReference type="Gene3D" id="1.10.238.210">
    <property type="match status" value="1"/>
</dbReference>
<dbReference type="PANTHER" id="PTHR12544">
    <property type="entry name" value="GLUTAMINASE"/>
    <property type="match status" value="1"/>
</dbReference>
<dbReference type="GO" id="GO:0004359">
    <property type="term" value="F:glutaminase activity"/>
    <property type="evidence" value="ECO:0007669"/>
    <property type="project" value="InterPro"/>
</dbReference>
<dbReference type="InterPro" id="IPR041541">
    <property type="entry name" value="Glutaminase_EF-hand"/>
</dbReference>
<dbReference type="PANTHER" id="PTHR12544:SF29">
    <property type="entry name" value="GLUTAMINASE"/>
    <property type="match status" value="1"/>
</dbReference>
<evidence type="ECO:0000259" key="1">
    <source>
        <dbReference type="Pfam" id="PF17959"/>
    </source>
</evidence>
<accession>A0A9P0FCA3</accession>
<name>A0A9P0FCA3_BRAAE</name>
<dbReference type="SUPFAM" id="SSF47473">
    <property type="entry name" value="EF-hand"/>
    <property type="match status" value="1"/>
</dbReference>
<dbReference type="EMBL" id="OV121133">
    <property type="protein sequence ID" value="CAH0550313.1"/>
    <property type="molecule type" value="Genomic_DNA"/>
</dbReference>
<feature type="domain" description="Glutaminase EF-hand" evidence="1">
    <location>
        <begin position="12"/>
        <end position="92"/>
    </location>
</feature>
<dbReference type="InterPro" id="IPR011992">
    <property type="entry name" value="EF-hand-dom_pair"/>
</dbReference>
<protein>
    <recommendedName>
        <fullName evidence="1">Glutaminase EF-hand domain-containing protein</fullName>
    </recommendedName>
</protein>
<dbReference type="Pfam" id="PF17959">
    <property type="entry name" value="EF-hand_14"/>
    <property type="match status" value="1"/>
</dbReference>
<organism evidence="2 3">
    <name type="scientific">Brassicogethes aeneus</name>
    <name type="common">Rape pollen beetle</name>
    <name type="synonym">Meligethes aeneus</name>
    <dbReference type="NCBI Taxonomy" id="1431903"/>
    <lineage>
        <taxon>Eukaryota</taxon>
        <taxon>Metazoa</taxon>
        <taxon>Ecdysozoa</taxon>
        <taxon>Arthropoda</taxon>
        <taxon>Hexapoda</taxon>
        <taxon>Insecta</taxon>
        <taxon>Pterygota</taxon>
        <taxon>Neoptera</taxon>
        <taxon>Endopterygota</taxon>
        <taxon>Coleoptera</taxon>
        <taxon>Polyphaga</taxon>
        <taxon>Cucujiformia</taxon>
        <taxon>Nitidulidae</taxon>
        <taxon>Meligethinae</taxon>
        <taxon>Brassicogethes</taxon>
    </lineage>
</organism>
<dbReference type="GO" id="GO:0006537">
    <property type="term" value="P:glutamate biosynthetic process"/>
    <property type="evidence" value="ECO:0007669"/>
    <property type="project" value="TreeGrafter"/>
</dbReference>
<gene>
    <name evidence="2" type="ORF">MELIAE_LOCUS3155</name>
</gene>
<reference evidence="2" key="1">
    <citation type="submission" date="2021-12" db="EMBL/GenBank/DDBJ databases">
        <authorList>
            <person name="King R."/>
        </authorList>
    </citation>
    <scope>NUCLEOTIDE SEQUENCE</scope>
</reference>
<keyword evidence="3" id="KW-1185">Reference proteome</keyword>
<proteinExistence type="predicted"/>
<dbReference type="OrthoDB" id="9995210at2759"/>
<sequence length="137" mass="15763">MYTDDDVQPEVAIFEMFKSQDTGLLPIDNFLCALKATGIREDDPRLKTTFEMLKPTNKSNENQELNLENFTSIVSPSIGLLSRAFIDQCIVPEFQDFCNDIDEIYWKCKDNQSGTVRFLTLITFLTFSKIWTSSIKN</sequence>
<dbReference type="InterPro" id="IPR015868">
    <property type="entry name" value="Glutaminase"/>
</dbReference>
<dbReference type="AlphaFoldDB" id="A0A9P0FCA3"/>
<dbReference type="Proteomes" id="UP001154078">
    <property type="component" value="Chromosome 2"/>
</dbReference>
<dbReference type="GO" id="GO:0006543">
    <property type="term" value="P:L-glutamine catabolic process"/>
    <property type="evidence" value="ECO:0007669"/>
    <property type="project" value="TreeGrafter"/>
</dbReference>
<evidence type="ECO:0000313" key="2">
    <source>
        <dbReference type="EMBL" id="CAH0550313.1"/>
    </source>
</evidence>
<evidence type="ECO:0000313" key="3">
    <source>
        <dbReference type="Proteomes" id="UP001154078"/>
    </source>
</evidence>